<protein>
    <recommendedName>
        <fullName evidence="1">TIR domain-containing protein</fullName>
    </recommendedName>
</protein>
<name>A0A1F7F706_UNCRA</name>
<sequence>MSTKTDISNNVISTYKKIVEAHYPGKSTFWPLISGCDTKFATFHGTLIIAFIHTGTRAFQKSDGLGELSSTTLDVSDITIDNCDQVRSKLENFLSLKQQDGIIFIKQDIAPLAEFQKLLERHELAMGGGAMKIFLSHKGIDKPMVRDFSDTLLLLGFQPWLDEDAMTAGVELERGILQGFKESCAAVFFITPDFKDESCLASEINYAIAQKREKGNRFSIVTIVFSVNDKKGSVPDLLKQYVWKEPSSHLAALQEIIKALPIKIGNPKWK</sequence>
<organism evidence="2 3">
    <name type="scientific">Candidatus Raymondbacteria bacterium RIFOXYD12_FULL_49_13</name>
    <dbReference type="NCBI Taxonomy" id="1817890"/>
    <lineage>
        <taxon>Bacteria</taxon>
        <taxon>Raymondiibacteriota</taxon>
    </lineage>
</organism>
<dbReference type="Gene3D" id="3.40.50.10140">
    <property type="entry name" value="Toll/interleukin-1 receptor homology (TIR) domain"/>
    <property type="match status" value="1"/>
</dbReference>
<dbReference type="EMBL" id="MFYX01000110">
    <property type="protein sequence ID" value="OGK02286.1"/>
    <property type="molecule type" value="Genomic_DNA"/>
</dbReference>
<reference evidence="2 3" key="1">
    <citation type="journal article" date="2016" name="Nat. Commun.">
        <title>Thousands of microbial genomes shed light on interconnected biogeochemical processes in an aquifer system.</title>
        <authorList>
            <person name="Anantharaman K."/>
            <person name="Brown C.T."/>
            <person name="Hug L.A."/>
            <person name="Sharon I."/>
            <person name="Castelle C.J."/>
            <person name="Probst A.J."/>
            <person name="Thomas B.C."/>
            <person name="Singh A."/>
            <person name="Wilkins M.J."/>
            <person name="Karaoz U."/>
            <person name="Brodie E.L."/>
            <person name="Williams K.H."/>
            <person name="Hubbard S.S."/>
            <person name="Banfield J.F."/>
        </authorList>
    </citation>
    <scope>NUCLEOTIDE SEQUENCE [LARGE SCALE GENOMIC DNA]</scope>
</reference>
<dbReference type="GO" id="GO:0007165">
    <property type="term" value="P:signal transduction"/>
    <property type="evidence" value="ECO:0007669"/>
    <property type="project" value="InterPro"/>
</dbReference>
<evidence type="ECO:0000313" key="3">
    <source>
        <dbReference type="Proteomes" id="UP000179243"/>
    </source>
</evidence>
<evidence type="ECO:0000313" key="2">
    <source>
        <dbReference type="EMBL" id="OGK02286.1"/>
    </source>
</evidence>
<evidence type="ECO:0000259" key="1">
    <source>
        <dbReference type="Pfam" id="PF13676"/>
    </source>
</evidence>
<feature type="domain" description="TIR" evidence="1">
    <location>
        <begin position="133"/>
        <end position="243"/>
    </location>
</feature>
<comment type="caution">
    <text evidence="2">The sequence shown here is derived from an EMBL/GenBank/DDBJ whole genome shotgun (WGS) entry which is preliminary data.</text>
</comment>
<gene>
    <name evidence="2" type="ORF">A2519_16575</name>
</gene>
<dbReference type="InterPro" id="IPR035897">
    <property type="entry name" value="Toll_tir_struct_dom_sf"/>
</dbReference>
<dbReference type="InterPro" id="IPR000157">
    <property type="entry name" value="TIR_dom"/>
</dbReference>
<accession>A0A1F7F706</accession>
<proteinExistence type="predicted"/>
<dbReference type="SUPFAM" id="SSF52200">
    <property type="entry name" value="Toll/Interleukin receptor TIR domain"/>
    <property type="match status" value="1"/>
</dbReference>
<dbReference type="AlphaFoldDB" id="A0A1F7F706"/>
<dbReference type="Proteomes" id="UP000179243">
    <property type="component" value="Unassembled WGS sequence"/>
</dbReference>
<dbReference type="Pfam" id="PF13676">
    <property type="entry name" value="TIR_2"/>
    <property type="match status" value="1"/>
</dbReference>